<evidence type="ECO:0000256" key="1">
    <source>
        <dbReference type="SAM" id="Phobius"/>
    </source>
</evidence>
<dbReference type="Proteomes" id="UP000019335">
    <property type="component" value="Chromosome 10"/>
</dbReference>
<sequence length="139" mass="14928">MAGDWGMTVLKLSLLSVALTLLASMGSQPSYNFPIALLGVWVPHIPKPFLTSLLFVLLPVAMLLDILWASLYGPYLNSGAPLLALILTVLNLFLKVPWSYAAWELMNETGGNPMVLINPELAIGGAGLGDGSHERINDI</sequence>
<dbReference type="EMBL" id="AZIL01000829">
    <property type="protein sequence ID" value="EWM25861.1"/>
    <property type="molecule type" value="Genomic_DNA"/>
</dbReference>
<reference evidence="3 4" key="1">
    <citation type="journal article" date="2014" name="Mol. Plant">
        <title>Chromosome Scale Genome Assembly and Transcriptome Profiling of Nannochloropsis gaditana in Nitrogen Depletion.</title>
        <authorList>
            <person name="Corteggiani Carpinelli E."/>
            <person name="Telatin A."/>
            <person name="Vitulo N."/>
            <person name="Forcato C."/>
            <person name="D'Angelo M."/>
            <person name="Schiavon R."/>
            <person name="Vezzi A."/>
            <person name="Giacometti G.M."/>
            <person name="Morosinotto T."/>
            <person name="Valle G."/>
        </authorList>
    </citation>
    <scope>NUCLEOTIDE SEQUENCE [LARGE SCALE GENOMIC DNA]</scope>
    <source>
        <strain evidence="3 4">B-31</strain>
    </source>
</reference>
<evidence type="ECO:0000256" key="2">
    <source>
        <dbReference type="SAM" id="SignalP"/>
    </source>
</evidence>
<keyword evidence="2" id="KW-0732">Signal</keyword>
<keyword evidence="1" id="KW-1133">Transmembrane helix</keyword>
<feature type="transmembrane region" description="Helical" evidence="1">
    <location>
        <begin position="48"/>
        <end position="68"/>
    </location>
</feature>
<keyword evidence="4" id="KW-1185">Reference proteome</keyword>
<protein>
    <submittedName>
        <fullName evidence="3">Uncharacterized protein</fullName>
    </submittedName>
</protein>
<dbReference type="AlphaFoldDB" id="W7TYY5"/>
<feature type="chain" id="PRO_5004901422" evidence="2">
    <location>
        <begin position="21"/>
        <end position="139"/>
    </location>
</feature>
<gene>
    <name evidence="3" type="ORF">Naga_100054g36</name>
</gene>
<keyword evidence="1" id="KW-0472">Membrane</keyword>
<proteinExistence type="predicted"/>
<feature type="signal peptide" evidence="2">
    <location>
        <begin position="1"/>
        <end position="20"/>
    </location>
</feature>
<evidence type="ECO:0000313" key="4">
    <source>
        <dbReference type="Proteomes" id="UP000019335"/>
    </source>
</evidence>
<feature type="transmembrane region" description="Helical" evidence="1">
    <location>
        <begin position="75"/>
        <end position="94"/>
    </location>
</feature>
<name>W7TYY5_9STRA</name>
<comment type="caution">
    <text evidence="3">The sequence shown here is derived from an EMBL/GenBank/DDBJ whole genome shotgun (WGS) entry which is preliminary data.</text>
</comment>
<organism evidence="3 4">
    <name type="scientific">Nannochloropsis gaditana</name>
    <dbReference type="NCBI Taxonomy" id="72520"/>
    <lineage>
        <taxon>Eukaryota</taxon>
        <taxon>Sar</taxon>
        <taxon>Stramenopiles</taxon>
        <taxon>Ochrophyta</taxon>
        <taxon>Eustigmatophyceae</taxon>
        <taxon>Eustigmatales</taxon>
        <taxon>Monodopsidaceae</taxon>
        <taxon>Nannochloropsis</taxon>
    </lineage>
</organism>
<evidence type="ECO:0000313" key="3">
    <source>
        <dbReference type="EMBL" id="EWM25861.1"/>
    </source>
</evidence>
<keyword evidence="1" id="KW-0812">Transmembrane</keyword>
<accession>W7TYY5</accession>